<evidence type="ECO:0000259" key="7">
    <source>
        <dbReference type="Pfam" id="PF05236"/>
    </source>
</evidence>
<evidence type="ECO:0000256" key="1">
    <source>
        <dbReference type="ARBA" id="ARBA00004123"/>
    </source>
</evidence>
<evidence type="ECO:0000256" key="4">
    <source>
        <dbReference type="ARBA" id="ARBA00023163"/>
    </source>
</evidence>
<dbReference type="InterPro" id="IPR045144">
    <property type="entry name" value="TAF4"/>
</dbReference>
<keyword evidence="5" id="KW-0539">Nucleus</keyword>
<evidence type="ECO:0000256" key="3">
    <source>
        <dbReference type="ARBA" id="ARBA00023015"/>
    </source>
</evidence>
<dbReference type="CDD" id="cd08045">
    <property type="entry name" value="HFD_TAF4"/>
    <property type="match status" value="1"/>
</dbReference>
<dbReference type="GO" id="GO:0005669">
    <property type="term" value="C:transcription factor TFIID complex"/>
    <property type="evidence" value="ECO:0007669"/>
    <property type="project" value="InterPro"/>
</dbReference>
<name>A0A7R8H6S3_LEPSM</name>
<dbReference type="GO" id="GO:0006367">
    <property type="term" value="P:transcription initiation at RNA polymerase II promoter"/>
    <property type="evidence" value="ECO:0007669"/>
    <property type="project" value="TreeGrafter"/>
</dbReference>
<dbReference type="PANTHER" id="PTHR15138:SF14">
    <property type="entry name" value="TRANSCRIPTION INITIATION FACTOR TFIID SUBUNIT 4"/>
    <property type="match status" value="1"/>
</dbReference>
<keyword evidence="9" id="KW-1185">Reference proteome</keyword>
<evidence type="ECO:0000256" key="5">
    <source>
        <dbReference type="ARBA" id="ARBA00023242"/>
    </source>
</evidence>
<comment type="subcellular location">
    <subcellularLocation>
        <location evidence="1">Nucleus</location>
    </subcellularLocation>
</comment>
<dbReference type="OrthoDB" id="21060at2759"/>
<keyword evidence="4" id="KW-0804">Transcription</keyword>
<dbReference type="Pfam" id="PF05236">
    <property type="entry name" value="TAF4"/>
    <property type="match status" value="2"/>
</dbReference>
<evidence type="ECO:0000256" key="6">
    <source>
        <dbReference type="SAM" id="MobiDB-lite"/>
    </source>
</evidence>
<gene>
    <name evidence="8" type="ORF">LSAA_7190</name>
</gene>
<dbReference type="InterPro" id="IPR007900">
    <property type="entry name" value="TAF4_C"/>
</dbReference>
<feature type="region of interest" description="Disordered" evidence="6">
    <location>
        <begin position="467"/>
        <end position="486"/>
    </location>
</feature>
<dbReference type="GO" id="GO:0003677">
    <property type="term" value="F:DNA binding"/>
    <property type="evidence" value="ECO:0007669"/>
    <property type="project" value="TreeGrafter"/>
</dbReference>
<dbReference type="EMBL" id="HG994582">
    <property type="protein sequence ID" value="CAF2905164.1"/>
    <property type="molecule type" value="Genomic_DNA"/>
</dbReference>
<accession>A0A7R8H6S3</accession>
<organism evidence="8 9">
    <name type="scientific">Lepeophtheirus salmonis</name>
    <name type="common">Salmon louse</name>
    <name type="synonym">Caligus salmonis</name>
    <dbReference type="NCBI Taxonomy" id="72036"/>
    <lineage>
        <taxon>Eukaryota</taxon>
        <taxon>Metazoa</taxon>
        <taxon>Ecdysozoa</taxon>
        <taxon>Arthropoda</taxon>
        <taxon>Crustacea</taxon>
        <taxon>Multicrustacea</taxon>
        <taxon>Hexanauplia</taxon>
        <taxon>Copepoda</taxon>
        <taxon>Siphonostomatoida</taxon>
        <taxon>Caligidae</taxon>
        <taxon>Lepeophtheirus</taxon>
    </lineage>
</organism>
<reference evidence="8" key="1">
    <citation type="submission" date="2021-02" db="EMBL/GenBank/DDBJ databases">
        <authorList>
            <person name="Bekaert M."/>
        </authorList>
    </citation>
    <scope>NUCLEOTIDE SEQUENCE</scope>
    <source>
        <strain evidence="8">IoA-00</strain>
    </source>
</reference>
<dbReference type="PANTHER" id="PTHR15138">
    <property type="entry name" value="TRANSCRIPTION INITIATION FACTOR TFIID SUBUNIT 4"/>
    <property type="match status" value="1"/>
</dbReference>
<dbReference type="AlphaFoldDB" id="A0A7R8H6S3"/>
<evidence type="ECO:0000313" key="9">
    <source>
        <dbReference type="Proteomes" id="UP000675881"/>
    </source>
</evidence>
<protein>
    <submittedName>
        <fullName evidence="8">TAF4</fullName>
    </submittedName>
</protein>
<feature type="domain" description="Transcription initiation factor TFIID component TAF4 C-terminal" evidence="7">
    <location>
        <begin position="350"/>
        <end position="399"/>
    </location>
</feature>
<sequence>MIIRGSSSSSGPPHRTVVLARPQTTGIRSPVRFPVTGRNVVINQPGLPGQPGSQITVPLQTLQTLQPGQGIPTGQAGHLLVKTDNGQYQILRVGSTGGLPPSSSPAVVSSAAPPIASSVSSTPSSAPPASVFGQRVLLEFLLWHDGSDDARHRQTEMQKLFGHPPAPRIRTARVCGAEWSLFTNELTIEGVRAPPRNVLAAPPIHSTNHVRMARPQLTVAAPTIVQSPRGRPPLNPANRSVVTLNRPPIPTVSTPRPLTTHLIQHTKIPSYSTAGSAPTPRPVIMPPVTRMPTPQSISTPQIAPPPPPPPSLPITSPSVAPIIPPTPISTASVKEKKSSNTYSVAGDEDINDVAAMGGVNLQEESQRMQGPTDLIGTQIRSCKDETFLQTGLLHSKVPKYAGNEERLKTLLEKLSIIAEHRMDVIKLEEDYEITQDVKSQLSFLGDLDKLERRRHDEAERELLLRAARSRTRTEDPEKEKLKAKAKELQRFEEERLRHDKLTTRRS</sequence>
<proteinExistence type="inferred from homology"/>
<dbReference type="GO" id="GO:0016251">
    <property type="term" value="F:RNA polymerase II general transcription initiation factor activity"/>
    <property type="evidence" value="ECO:0007669"/>
    <property type="project" value="TreeGrafter"/>
</dbReference>
<comment type="similarity">
    <text evidence="2">Belongs to the TAF4 family.</text>
</comment>
<feature type="domain" description="Transcription initiation factor TFIID component TAF4 C-terminal" evidence="7">
    <location>
        <begin position="404"/>
        <end position="498"/>
    </location>
</feature>
<evidence type="ECO:0000256" key="2">
    <source>
        <dbReference type="ARBA" id="ARBA00006178"/>
    </source>
</evidence>
<feature type="compositionally biased region" description="Basic and acidic residues" evidence="6">
    <location>
        <begin position="471"/>
        <end position="486"/>
    </location>
</feature>
<keyword evidence="3" id="KW-0805">Transcription regulation</keyword>
<dbReference type="Proteomes" id="UP000675881">
    <property type="component" value="Chromosome 3"/>
</dbReference>
<feature type="region of interest" description="Disordered" evidence="6">
    <location>
        <begin position="226"/>
        <end position="256"/>
    </location>
</feature>
<evidence type="ECO:0000313" key="8">
    <source>
        <dbReference type="EMBL" id="CAF2905164.1"/>
    </source>
</evidence>